<feature type="compositionally biased region" description="Basic and acidic residues" evidence="1">
    <location>
        <begin position="116"/>
        <end position="125"/>
    </location>
</feature>
<dbReference type="Proteomes" id="UP000719412">
    <property type="component" value="Unassembled WGS sequence"/>
</dbReference>
<proteinExistence type="predicted"/>
<evidence type="ECO:0000313" key="3">
    <source>
        <dbReference type="Proteomes" id="UP000719412"/>
    </source>
</evidence>
<dbReference type="AlphaFoldDB" id="A0A8J6HFZ9"/>
<organism evidence="2 3">
    <name type="scientific">Tenebrio molitor</name>
    <name type="common">Yellow mealworm beetle</name>
    <dbReference type="NCBI Taxonomy" id="7067"/>
    <lineage>
        <taxon>Eukaryota</taxon>
        <taxon>Metazoa</taxon>
        <taxon>Ecdysozoa</taxon>
        <taxon>Arthropoda</taxon>
        <taxon>Hexapoda</taxon>
        <taxon>Insecta</taxon>
        <taxon>Pterygota</taxon>
        <taxon>Neoptera</taxon>
        <taxon>Endopterygota</taxon>
        <taxon>Coleoptera</taxon>
        <taxon>Polyphaga</taxon>
        <taxon>Cucujiformia</taxon>
        <taxon>Tenebrionidae</taxon>
        <taxon>Tenebrio</taxon>
    </lineage>
</organism>
<evidence type="ECO:0000313" key="2">
    <source>
        <dbReference type="EMBL" id="KAH0818095.1"/>
    </source>
</evidence>
<evidence type="ECO:0000256" key="1">
    <source>
        <dbReference type="SAM" id="MobiDB-lite"/>
    </source>
</evidence>
<keyword evidence="3" id="KW-1185">Reference proteome</keyword>
<dbReference type="EMBL" id="JABDTM020018364">
    <property type="protein sequence ID" value="KAH0818095.1"/>
    <property type="molecule type" value="Genomic_DNA"/>
</dbReference>
<protein>
    <submittedName>
        <fullName evidence="2">Uncharacterized protein</fullName>
    </submittedName>
</protein>
<sequence length="125" mass="13238">MDSAGLEALLEPATGRTLSGGHRRAGKADPGRGMLLPPLYQSPNSVEIVTGRSTHPHITHLRTSGDVGKLLDLRTPELVLPILLLNGPPDPRACRRSTCDESSYGRSFGLMGSPIKAEDSRGLGS</sequence>
<feature type="region of interest" description="Disordered" evidence="1">
    <location>
        <begin position="94"/>
        <end position="125"/>
    </location>
</feature>
<reference evidence="2" key="2">
    <citation type="submission" date="2021-08" db="EMBL/GenBank/DDBJ databases">
        <authorList>
            <person name="Eriksson T."/>
        </authorList>
    </citation>
    <scope>NUCLEOTIDE SEQUENCE</scope>
    <source>
        <strain evidence="2">Stoneville</strain>
        <tissue evidence="2">Whole head</tissue>
    </source>
</reference>
<name>A0A8J6HFZ9_TENMO</name>
<gene>
    <name evidence="2" type="ORF">GEV33_004696</name>
</gene>
<reference evidence="2" key="1">
    <citation type="journal article" date="2020" name="J Insects Food Feed">
        <title>The yellow mealworm (Tenebrio molitor) genome: a resource for the emerging insects as food and feed industry.</title>
        <authorList>
            <person name="Eriksson T."/>
            <person name="Andere A."/>
            <person name="Kelstrup H."/>
            <person name="Emery V."/>
            <person name="Picard C."/>
        </authorList>
    </citation>
    <scope>NUCLEOTIDE SEQUENCE</scope>
    <source>
        <strain evidence="2">Stoneville</strain>
        <tissue evidence="2">Whole head</tissue>
    </source>
</reference>
<comment type="caution">
    <text evidence="2">The sequence shown here is derived from an EMBL/GenBank/DDBJ whole genome shotgun (WGS) entry which is preliminary data.</text>
</comment>
<accession>A0A8J6HFZ9</accession>
<feature type="region of interest" description="Disordered" evidence="1">
    <location>
        <begin position="1"/>
        <end position="34"/>
    </location>
</feature>